<proteinExistence type="predicted"/>
<dbReference type="PANTHER" id="PTHR16212">
    <property type="entry name" value="FOCADHESIN FAMILY MEMBER"/>
    <property type="match status" value="1"/>
</dbReference>
<dbReference type="Proteomes" id="UP000245207">
    <property type="component" value="Unassembled WGS sequence"/>
</dbReference>
<dbReference type="PANTHER" id="PTHR16212:SF4">
    <property type="entry name" value="FOCADHESIN"/>
    <property type="match status" value="1"/>
</dbReference>
<gene>
    <name evidence="2" type="ORF">CTI12_AA057250</name>
</gene>
<dbReference type="OrthoDB" id="6125419at2759"/>
<dbReference type="GO" id="GO:0060147">
    <property type="term" value="P:regulation of post-transcriptional gene silencing"/>
    <property type="evidence" value="ECO:0007669"/>
    <property type="project" value="InterPro"/>
</dbReference>
<organism evidence="2 3">
    <name type="scientific">Artemisia annua</name>
    <name type="common">Sweet wormwood</name>
    <dbReference type="NCBI Taxonomy" id="35608"/>
    <lineage>
        <taxon>Eukaryota</taxon>
        <taxon>Viridiplantae</taxon>
        <taxon>Streptophyta</taxon>
        <taxon>Embryophyta</taxon>
        <taxon>Tracheophyta</taxon>
        <taxon>Spermatophyta</taxon>
        <taxon>Magnoliopsida</taxon>
        <taxon>eudicotyledons</taxon>
        <taxon>Gunneridae</taxon>
        <taxon>Pentapetalae</taxon>
        <taxon>asterids</taxon>
        <taxon>campanulids</taxon>
        <taxon>Asterales</taxon>
        <taxon>Asteraceae</taxon>
        <taxon>Asteroideae</taxon>
        <taxon>Anthemideae</taxon>
        <taxon>Artemisiinae</taxon>
        <taxon>Artemisia</taxon>
    </lineage>
</organism>
<dbReference type="Pfam" id="PF12530">
    <property type="entry name" value="DUF3730"/>
    <property type="match status" value="2"/>
</dbReference>
<feature type="domain" description="DUF3730" evidence="1">
    <location>
        <begin position="667"/>
        <end position="880"/>
    </location>
</feature>
<protein>
    <submittedName>
        <fullName evidence="2">Armadillo-like helical</fullName>
    </submittedName>
</protein>
<dbReference type="STRING" id="35608.A0A2U1Q9N1"/>
<accession>A0A2U1Q9N1</accession>
<feature type="domain" description="DUF3730" evidence="1">
    <location>
        <begin position="295"/>
        <end position="486"/>
    </location>
</feature>
<dbReference type="EMBL" id="PKPP01000291">
    <property type="protein sequence ID" value="PWA94715.1"/>
    <property type="molecule type" value="Genomic_DNA"/>
</dbReference>
<evidence type="ECO:0000259" key="1">
    <source>
        <dbReference type="Pfam" id="PF12530"/>
    </source>
</evidence>
<evidence type="ECO:0000313" key="2">
    <source>
        <dbReference type="EMBL" id="PWA94715.1"/>
    </source>
</evidence>
<evidence type="ECO:0000313" key="3">
    <source>
        <dbReference type="Proteomes" id="UP000245207"/>
    </source>
</evidence>
<dbReference type="InterPro" id="IPR022542">
    <property type="entry name" value="FOCAD/RST1_DUF3730"/>
</dbReference>
<comment type="caution">
    <text evidence="2">The sequence shown here is derived from an EMBL/GenBank/DDBJ whole genome shotgun (WGS) entry which is preliminary data.</text>
</comment>
<name>A0A2U1Q9N1_ARTAN</name>
<reference evidence="2 3" key="1">
    <citation type="journal article" date="2018" name="Mol. Plant">
        <title>The genome of Artemisia annua provides insight into the evolution of Asteraceae family and artemisinin biosynthesis.</title>
        <authorList>
            <person name="Shen Q."/>
            <person name="Zhang L."/>
            <person name="Liao Z."/>
            <person name="Wang S."/>
            <person name="Yan T."/>
            <person name="Shi P."/>
            <person name="Liu M."/>
            <person name="Fu X."/>
            <person name="Pan Q."/>
            <person name="Wang Y."/>
            <person name="Lv Z."/>
            <person name="Lu X."/>
            <person name="Zhang F."/>
            <person name="Jiang W."/>
            <person name="Ma Y."/>
            <person name="Chen M."/>
            <person name="Hao X."/>
            <person name="Li L."/>
            <person name="Tang Y."/>
            <person name="Lv G."/>
            <person name="Zhou Y."/>
            <person name="Sun X."/>
            <person name="Brodelius P.E."/>
            <person name="Rose J.K.C."/>
            <person name="Tang K."/>
        </authorList>
    </citation>
    <scope>NUCLEOTIDE SEQUENCE [LARGE SCALE GENOMIC DNA]</scope>
    <source>
        <strain evidence="3">cv. Huhao1</strain>
        <tissue evidence="2">Leaf</tissue>
    </source>
</reference>
<dbReference type="InterPro" id="IPR045163">
    <property type="entry name" value="Focadhesin/RST1"/>
</dbReference>
<sequence>METLQALLNRTKLPQPSLQKQAVISIFTNLRSLTRPELESDPVTTTLTQCLTSNSPAVIDQSVREVCLLVKESKLDFNRGLLELQSGLEGCQARFVSLFVKALAFVVQLGFRSEDVVDRARFESSEAHPFVKIRSIDDMILCVFVSLSMAINMAINAITHRRTSNSPLVIDQSVRDICLLVKESKLDFNRGLLLEGCEARFISLFVKALGFVVQLKFQNEVLRLGLGLSQVRRILLLSLSMSINTITQCVILNSRLAIDQSVREVCLLAKERKLDFNRGLLGLQSGLEGCVARHMGMEEVCDFLRPFLNFVVIQMSSSATMSLFARNLLSSVASLCCSFPEDSLPVFKMLMRCCKFIRCNSAEDVTYVSYLIETIVDAFVAVLSHLAVNGVLIHEAQLCGAELLEMVFSMCTYIYKYSSGEECIFDMSRRLIVVQAELGLKCIPEASTVMLSLFVTLNQSELEHIQLSILKLVLDLIKWKSGNETIVDVHEEILFVFPAISLMSSPSKYVKEAASELLIILGKLSASFLVAPTNELLLEERYPHISKLEDIIYRLFRHLWFQDQTSVSGSLYLHWVSNGSKQAEEKENPLKNWTSSIIEYCQRMVEIQKSSLPRSQSEDTFLREIPPLLGAIASVLIVHPTLGNSAVDLLGIAGNMDPKLGVPLFLVVLFYNNILSRKSQEIDFQDILLKLLRMLPSLVSHSAMIPLVVQTIIPMLQKDANPVLYATALRLLCKAWEINDRIFGSLQGLLLPEAFIQFKRERSICISMAVTVRDVCQKHPDRGVDIILSVEACIESTEAIIQALGVQSLALLCEADVIDFYTAWGVISNTCLLLRWGAMDAESYPENATGVLQILWEVATSRHPYHSSSWENARESAFDALTCYEVPHFQQFIPDFREKNIDMLISETDSRVLEAMERFEVKIITHEHITRRRLVKEKRVPVNKIEKLLDAFPRVIGLSGNTSKARELPGAALFYLAFSMKDDYNKGGSKVLHELHAKYESTLVDTAASLQLSRNMIVATLSLQSWQPFLQRWLRACEAADDILKSMRRLAEKSIPRSAENIGLAIGALCLVIIIILKYNALLRISDAAFFLFFIRYSRLSKNVSILKCKDIPTYYEVSIPRTSLADNQPDCACDWNYNTIPEKQLSGLTEVLPPSAHATKASASKFLLSWLYQHEHEYRQWSAAISLGVISSCLHVTDYKQKFENINALLEVACSSKSTLVRGACGVALGYSCQDLLTRFEVHKIQEMELLGKIIRILCLLIDQYTQSSTMALHSLSECFPQLANSTESNITRSFSGQTSDYFEEDIWGVSGLVIGLGSSVTAIYRSGCLDAVKKIKDLLISWIHLENPLDQHSTMNKKLEPLLSMGACLVIPFVVSFFQKVELIDGSELVYIASGYRELISELLSTKSSGALRQSLLMASCVGAGDFLGSVLNEGVHSLDVKCVKDFLDMFKTIYSNPQPPLMHLGAMLGVVNALGAGAGTLFLRPLPLSRSSSEQKESSFITGPLFSNAAMELNLTSLVQDIFLVARSSDDHQLQHYAAWAVSFLRDYIWSSNLHNEDRGPNSASQSVPDDSIVMKLSLWLMNLHYSETAISPHVNTIATVFRCLTNAPKLPQLDWGPIIRRCMRYEDQVAEMLQQDSAPKKGKLREECIIFSLVHGSNFNALLTFLDELFDLSRFKMLEMNLQLCILSHLPHTLKTFSGSRLEKLFDDVASFIQSPFSSDQIYTSEQKSLLRTSCWKGLRMCFEEASLDSEKLIPSFENCMEVLFSLLPEGSLLRSLEMSRNHEGEEWSEAIRCLGKARWDWLSHCLQIPQISSIQEGPQLFEAKKRMIARTRLVKIGSIPLTELSKLKSYALNTRSDGVWDVLVEVVMALQHAEGSVKSQWLVDAAEISCVTSYPTTAIQFISLLSGSFSKYMPFLTVNPHTVLSDLPVTLSSLLLDDSNWGLVAESVVLIMWTSTKRIYDWVTNANDFSSHGSVDESEKDMGKFLLKVMHHTCVALKDHLPPEQRLMLANMNVF</sequence>
<dbReference type="SUPFAM" id="SSF48371">
    <property type="entry name" value="ARM repeat"/>
    <property type="match status" value="1"/>
</dbReference>
<keyword evidence="3" id="KW-1185">Reference proteome</keyword>
<dbReference type="InterPro" id="IPR016024">
    <property type="entry name" value="ARM-type_fold"/>
</dbReference>